<feature type="transmembrane region" description="Helical" evidence="8">
    <location>
        <begin position="527"/>
        <end position="545"/>
    </location>
</feature>
<dbReference type="PRINTS" id="PR01437">
    <property type="entry name" value="NUOXDRDTASE4"/>
</dbReference>
<feature type="transmembrane region" description="Helical" evidence="8">
    <location>
        <begin position="99"/>
        <end position="117"/>
    </location>
</feature>
<feature type="transmembrane region" description="Helical" evidence="8">
    <location>
        <begin position="465"/>
        <end position="487"/>
    </location>
</feature>
<dbReference type="PANTHER" id="PTHR42682:SF4">
    <property type="entry name" value="NADH-UBIQUINONE_PLASTOQUINONE"/>
    <property type="match status" value="1"/>
</dbReference>
<feature type="transmembrane region" description="Helical" evidence="8">
    <location>
        <begin position="331"/>
        <end position="353"/>
    </location>
</feature>
<organism evidence="10 11">
    <name type="scientific">Burkholderia vietnamiensis</name>
    <dbReference type="NCBI Taxonomy" id="60552"/>
    <lineage>
        <taxon>Bacteria</taxon>
        <taxon>Pseudomonadati</taxon>
        <taxon>Pseudomonadota</taxon>
        <taxon>Betaproteobacteria</taxon>
        <taxon>Burkholderiales</taxon>
        <taxon>Burkholderiaceae</taxon>
        <taxon>Burkholderia</taxon>
        <taxon>Burkholderia cepacia complex</taxon>
    </lineage>
</organism>
<comment type="caution">
    <text evidence="10">The sequence shown here is derived from an EMBL/GenBank/DDBJ whole genome shotgun (WGS) entry which is preliminary data.</text>
</comment>
<keyword evidence="5" id="KW-0560">Oxidoreductase</keyword>
<feature type="transmembrane region" description="Helical" evidence="8">
    <location>
        <begin position="269"/>
        <end position="289"/>
    </location>
</feature>
<feature type="transmembrane region" description="Helical" evidence="8">
    <location>
        <begin position="197"/>
        <end position="215"/>
    </location>
</feature>
<dbReference type="PANTHER" id="PTHR42682">
    <property type="entry name" value="HYDROGENASE-4 COMPONENT F"/>
    <property type="match status" value="1"/>
</dbReference>
<dbReference type="InterPro" id="IPR003918">
    <property type="entry name" value="NADH_UbQ_OxRdtase"/>
</dbReference>
<feature type="transmembrane region" description="Helical" evidence="8">
    <location>
        <begin position="227"/>
        <end position="249"/>
    </location>
</feature>
<evidence type="ECO:0000259" key="9">
    <source>
        <dbReference type="Pfam" id="PF00361"/>
    </source>
</evidence>
<evidence type="ECO:0000256" key="7">
    <source>
        <dbReference type="RuleBase" id="RU000320"/>
    </source>
</evidence>
<feature type="transmembrane region" description="Helical" evidence="8">
    <location>
        <begin position="421"/>
        <end position="445"/>
    </location>
</feature>
<evidence type="ECO:0000313" key="10">
    <source>
        <dbReference type="EMBL" id="MDN7799417.1"/>
    </source>
</evidence>
<evidence type="ECO:0000256" key="4">
    <source>
        <dbReference type="ARBA" id="ARBA00022989"/>
    </source>
</evidence>
<evidence type="ECO:0000313" key="11">
    <source>
        <dbReference type="Proteomes" id="UP001171620"/>
    </source>
</evidence>
<evidence type="ECO:0000256" key="3">
    <source>
        <dbReference type="ARBA" id="ARBA00022692"/>
    </source>
</evidence>
<dbReference type="InterPro" id="IPR001750">
    <property type="entry name" value="ND/Mrp_TM"/>
</dbReference>
<dbReference type="EMBL" id="JAUJRV010000046">
    <property type="protein sequence ID" value="MDN7799417.1"/>
    <property type="molecule type" value="Genomic_DNA"/>
</dbReference>
<gene>
    <name evidence="10" type="ORF">QZM33_31250</name>
</gene>
<feature type="transmembrane region" description="Helical" evidence="8">
    <location>
        <begin position="6"/>
        <end position="25"/>
    </location>
</feature>
<accession>A0AAW7TB34</accession>
<dbReference type="GO" id="GO:0042773">
    <property type="term" value="P:ATP synthesis coupled electron transport"/>
    <property type="evidence" value="ECO:0007669"/>
    <property type="project" value="InterPro"/>
</dbReference>
<dbReference type="Proteomes" id="UP001171620">
    <property type="component" value="Unassembled WGS sequence"/>
</dbReference>
<feature type="transmembrane region" description="Helical" evidence="8">
    <location>
        <begin position="72"/>
        <end position="92"/>
    </location>
</feature>
<dbReference type="Pfam" id="PF00361">
    <property type="entry name" value="Proton_antipo_M"/>
    <property type="match status" value="1"/>
</dbReference>
<feature type="transmembrane region" description="Helical" evidence="8">
    <location>
        <begin position="374"/>
        <end position="392"/>
    </location>
</feature>
<dbReference type="AlphaFoldDB" id="A0AAW7TB34"/>
<dbReference type="InterPro" id="IPR052175">
    <property type="entry name" value="ComplexI-like_HydComp"/>
</dbReference>
<evidence type="ECO:0000256" key="6">
    <source>
        <dbReference type="ARBA" id="ARBA00023136"/>
    </source>
</evidence>
<name>A0AAW7TB34_BURVI</name>
<keyword evidence="2" id="KW-1003">Cell membrane</keyword>
<dbReference type="GO" id="GO:0005886">
    <property type="term" value="C:plasma membrane"/>
    <property type="evidence" value="ECO:0007669"/>
    <property type="project" value="UniProtKB-SubCell"/>
</dbReference>
<keyword evidence="4 8" id="KW-1133">Transmembrane helix</keyword>
<dbReference type="GO" id="GO:0016491">
    <property type="term" value="F:oxidoreductase activity"/>
    <property type="evidence" value="ECO:0007669"/>
    <property type="project" value="UniProtKB-KW"/>
</dbReference>
<keyword evidence="6 8" id="KW-0472">Membrane</keyword>
<evidence type="ECO:0000256" key="8">
    <source>
        <dbReference type="SAM" id="Phobius"/>
    </source>
</evidence>
<comment type="subcellular location">
    <subcellularLocation>
        <location evidence="1">Cell membrane</location>
        <topology evidence="1">Multi-pass membrane protein</topology>
    </subcellularLocation>
    <subcellularLocation>
        <location evidence="7">Membrane</location>
        <topology evidence="7">Multi-pass membrane protein</topology>
    </subcellularLocation>
</comment>
<evidence type="ECO:0000256" key="1">
    <source>
        <dbReference type="ARBA" id="ARBA00004651"/>
    </source>
</evidence>
<evidence type="ECO:0000256" key="2">
    <source>
        <dbReference type="ARBA" id="ARBA00022475"/>
    </source>
</evidence>
<feature type="domain" description="NADH:quinone oxidoreductase/Mrp antiporter transmembrane" evidence="9">
    <location>
        <begin position="123"/>
        <end position="411"/>
    </location>
</feature>
<protein>
    <submittedName>
        <fullName evidence="10">Proton-conducting transporter membrane subunit</fullName>
    </submittedName>
</protein>
<feature type="transmembrane region" description="Helical" evidence="8">
    <location>
        <begin position="32"/>
        <end position="52"/>
    </location>
</feature>
<feature type="transmembrane region" description="Helical" evidence="8">
    <location>
        <begin position="153"/>
        <end position="177"/>
    </location>
</feature>
<dbReference type="RefSeq" id="WP_117337772.1">
    <property type="nucleotide sequence ID" value="NZ_JAUJRV010000046.1"/>
</dbReference>
<dbReference type="GO" id="GO:0008137">
    <property type="term" value="F:NADH dehydrogenase (ubiquinone) activity"/>
    <property type="evidence" value="ECO:0007669"/>
    <property type="project" value="InterPro"/>
</dbReference>
<feature type="transmembrane region" description="Helical" evidence="8">
    <location>
        <begin position="643"/>
        <end position="662"/>
    </location>
</feature>
<sequence>MSAELIAAAAVLWGLAALVSLFIRLPLVARALLTLGCAVAVAGCLVALPQALEGANLKISLASQAVTFALPPAALWLFGFGLVPAAFACWLGSPLGRRPGIWTAGAAFSLLGALGVFGLQDGMSMLVAWEVMSLGGALMLAGEHASDGDGKPVLFMLALLEVGAVALLFGVLLLGHAAGSPAFDRFELNAAAISGPLAWTAGIALLIGFGAKLGLMPFYEWFPRAYGAGSGATGALFSGVVLNAAYFALSRGWNSWLGMATDTSAAAGLGIVAIAVGVVSAILAILFAFQQDDWRTLLSYSSAENASVAVAMLGVTALFRSDQLNELAGLAWTVALLHLAGHSLSKGALFLAADGIHASSDTYDIIQRGWIKRAGFLFGLGAVFAGMSLASVPPQAGFVSEWYVFQTVFQGFHLSAFTGRLALVLAGAGLALAAAVSLATFVKLLGLGLLGINDVDYVRPIPRRWTVAVGVLGICILAVAVGAPLWLNALATGSQAIFGANSPHAMVAGWLLVPLTDKFAFISPSKLIIVMPLLALLPLALLWLVTRRFAVRRSAVWYGGMKEGRDAATTPLTFSNAMRTFYSFIYQPTMSTEREHEVREYFIKRLVFSHEVTDIFDRHLFTPATHVVEWCAERLRALQSGNLNFYLALIGALLIAILALTLF</sequence>
<reference evidence="10" key="1">
    <citation type="submission" date="2023-07" db="EMBL/GenBank/DDBJ databases">
        <title>A collection of bacterial strains from the Burkholderia cepacia Research Laboratory and Repository.</title>
        <authorList>
            <person name="Lipuma J."/>
            <person name="Spilker T."/>
            <person name="Caverly L."/>
        </authorList>
    </citation>
    <scope>NUCLEOTIDE SEQUENCE</scope>
    <source>
        <strain evidence="10">AU44268</strain>
    </source>
</reference>
<evidence type="ECO:0000256" key="5">
    <source>
        <dbReference type="ARBA" id="ARBA00023002"/>
    </source>
</evidence>
<keyword evidence="3 7" id="KW-0812">Transmembrane</keyword>
<proteinExistence type="predicted"/>